<sequence length="114" mass="12386">MSRRPIKKIVRAAGENNSQIPGIRRETKVGNYASIRDDGKGSRGGGRGAMGGGRGIVSGGRGTRDGGNVVYGIGSFSRGHKEMQGKVWQMNILKDLWMSKKNIGKRKKKNTKRS</sequence>
<dbReference type="AlphaFoldDB" id="A0A699JFL1"/>
<dbReference type="EMBL" id="BKCJ010397913">
    <property type="protein sequence ID" value="GFA28294.1"/>
    <property type="molecule type" value="Genomic_DNA"/>
</dbReference>
<accession>A0A699JFL1</accession>
<comment type="caution">
    <text evidence="2">The sequence shown here is derived from an EMBL/GenBank/DDBJ whole genome shotgun (WGS) entry which is preliminary data.</text>
</comment>
<reference evidence="2" key="1">
    <citation type="journal article" date="2019" name="Sci. Rep.">
        <title>Draft genome of Tanacetum cinerariifolium, the natural source of mosquito coil.</title>
        <authorList>
            <person name="Yamashiro T."/>
            <person name="Shiraishi A."/>
            <person name="Satake H."/>
            <person name="Nakayama K."/>
        </authorList>
    </citation>
    <scope>NUCLEOTIDE SEQUENCE</scope>
</reference>
<organism evidence="2">
    <name type="scientific">Tanacetum cinerariifolium</name>
    <name type="common">Dalmatian daisy</name>
    <name type="synonym">Chrysanthemum cinerariifolium</name>
    <dbReference type="NCBI Taxonomy" id="118510"/>
    <lineage>
        <taxon>Eukaryota</taxon>
        <taxon>Viridiplantae</taxon>
        <taxon>Streptophyta</taxon>
        <taxon>Embryophyta</taxon>
        <taxon>Tracheophyta</taxon>
        <taxon>Spermatophyta</taxon>
        <taxon>Magnoliopsida</taxon>
        <taxon>eudicotyledons</taxon>
        <taxon>Gunneridae</taxon>
        <taxon>Pentapetalae</taxon>
        <taxon>asterids</taxon>
        <taxon>campanulids</taxon>
        <taxon>Asterales</taxon>
        <taxon>Asteraceae</taxon>
        <taxon>Asteroideae</taxon>
        <taxon>Anthemideae</taxon>
        <taxon>Anthemidinae</taxon>
        <taxon>Tanacetum</taxon>
    </lineage>
</organism>
<evidence type="ECO:0000313" key="2">
    <source>
        <dbReference type="EMBL" id="GFA28294.1"/>
    </source>
</evidence>
<protein>
    <submittedName>
        <fullName evidence="2">Uncharacterized protein</fullName>
    </submittedName>
</protein>
<evidence type="ECO:0000256" key="1">
    <source>
        <dbReference type="SAM" id="MobiDB-lite"/>
    </source>
</evidence>
<feature type="region of interest" description="Disordered" evidence="1">
    <location>
        <begin position="34"/>
        <end position="64"/>
    </location>
</feature>
<name>A0A699JFL1_TANCI</name>
<feature type="compositionally biased region" description="Gly residues" evidence="1">
    <location>
        <begin position="42"/>
        <end position="61"/>
    </location>
</feature>
<proteinExistence type="predicted"/>
<gene>
    <name evidence="2" type="ORF">Tci_600266</name>
</gene>